<evidence type="ECO:0000256" key="9">
    <source>
        <dbReference type="PROSITE-ProRule" id="PRU10141"/>
    </source>
</evidence>
<evidence type="ECO:0000256" key="5">
    <source>
        <dbReference type="ARBA" id="ARBA00022777"/>
    </source>
</evidence>
<evidence type="ECO:0000313" key="13">
    <source>
        <dbReference type="Proteomes" id="UP000051952"/>
    </source>
</evidence>
<evidence type="ECO:0000256" key="8">
    <source>
        <dbReference type="ARBA" id="ARBA00048679"/>
    </source>
</evidence>
<dbReference type="AlphaFoldDB" id="A0A0S4IQ75"/>
<dbReference type="GO" id="GO:0004674">
    <property type="term" value="F:protein serine/threonine kinase activity"/>
    <property type="evidence" value="ECO:0007669"/>
    <property type="project" value="UniProtKB-KW"/>
</dbReference>
<dbReference type="EMBL" id="CYKH01000268">
    <property type="protein sequence ID" value="CUF22180.1"/>
    <property type="molecule type" value="Genomic_DNA"/>
</dbReference>
<dbReference type="InterPro" id="IPR000719">
    <property type="entry name" value="Prot_kinase_dom"/>
</dbReference>
<evidence type="ECO:0000256" key="3">
    <source>
        <dbReference type="ARBA" id="ARBA00022679"/>
    </source>
</evidence>
<dbReference type="PANTHER" id="PTHR44899:SF3">
    <property type="entry name" value="SERINE_THREONINE-PROTEIN KINASE NEK1"/>
    <property type="match status" value="1"/>
</dbReference>
<feature type="region of interest" description="Disordered" evidence="10">
    <location>
        <begin position="396"/>
        <end position="418"/>
    </location>
</feature>
<dbReference type="PROSITE" id="PS00108">
    <property type="entry name" value="PROTEIN_KINASE_ST"/>
    <property type="match status" value="1"/>
</dbReference>
<feature type="domain" description="Protein kinase" evidence="11">
    <location>
        <begin position="42"/>
        <end position="300"/>
    </location>
</feature>
<dbReference type="GO" id="GO:0005524">
    <property type="term" value="F:ATP binding"/>
    <property type="evidence" value="ECO:0007669"/>
    <property type="project" value="UniProtKB-UniRule"/>
</dbReference>
<dbReference type="OrthoDB" id="248923at2759"/>
<dbReference type="SMART" id="SM00220">
    <property type="entry name" value="S_TKc"/>
    <property type="match status" value="1"/>
</dbReference>
<dbReference type="Gene3D" id="1.10.510.10">
    <property type="entry name" value="Transferase(Phosphotransferase) domain 1"/>
    <property type="match status" value="1"/>
</dbReference>
<dbReference type="PROSITE" id="PS00107">
    <property type="entry name" value="PROTEIN_KINASE_ATP"/>
    <property type="match status" value="1"/>
</dbReference>
<dbReference type="PROSITE" id="PS50011">
    <property type="entry name" value="PROTEIN_KINASE_DOM"/>
    <property type="match status" value="1"/>
</dbReference>
<dbReference type="SUPFAM" id="SSF56112">
    <property type="entry name" value="Protein kinase-like (PK-like)"/>
    <property type="match status" value="1"/>
</dbReference>
<dbReference type="InterPro" id="IPR011009">
    <property type="entry name" value="Kinase-like_dom_sf"/>
</dbReference>
<comment type="catalytic activity">
    <reaction evidence="8">
        <text>L-seryl-[protein] + ATP = O-phospho-L-seryl-[protein] + ADP + H(+)</text>
        <dbReference type="Rhea" id="RHEA:17989"/>
        <dbReference type="Rhea" id="RHEA-COMP:9863"/>
        <dbReference type="Rhea" id="RHEA-COMP:11604"/>
        <dbReference type="ChEBI" id="CHEBI:15378"/>
        <dbReference type="ChEBI" id="CHEBI:29999"/>
        <dbReference type="ChEBI" id="CHEBI:30616"/>
        <dbReference type="ChEBI" id="CHEBI:83421"/>
        <dbReference type="ChEBI" id="CHEBI:456216"/>
        <dbReference type="EC" id="2.7.11.1"/>
    </reaction>
</comment>
<dbReference type="VEuPathDB" id="TriTrypDB:BSAL_60315"/>
<keyword evidence="3" id="KW-0808">Transferase</keyword>
<dbReference type="InterPro" id="IPR008271">
    <property type="entry name" value="Ser/Thr_kinase_AS"/>
</dbReference>
<keyword evidence="6 9" id="KW-0067">ATP-binding</keyword>
<evidence type="ECO:0000256" key="2">
    <source>
        <dbReference type="ARBA" id="ARBA00022527"/>
    </source>
</evidence>
<gene>
    <name evidence="12" type="ORF">BSAL_60315</name>
</gene>
<accession>A0A0S4IQ75</accession>
<evidence type="ECO:0000256" key="7">
    <source>
        <dbReference type="ARBA" id="ARBA00047899"/>
    </source>
</evidence>
<evidence type="ECO:0000256" key="4">
    <source>
        <dbReference type="ARBA" id="ARBA00022741"/>
    </source>
</evidence>
<evidence type="ECO:0000256" key="6">
    <source>
        <dbReference type="ARBA" id="ARBA00022840"/>
    </source>
</evidence>
<proteinExistence type="predicted"/>
<dbReference type="EC" id="2.7.11.1" evidence="1"/>
<feature type="binding site" evidence="9">
    <location>
        <position position="71"/>
    </location>
    <ligand>
        <name>ATP</name>
        <dbReference type="ChEBI" id="CHEBI:30616"/>
    </ligand>
</feature>
<name>A0A0S4IQ75_BODSA</name>
<keyword evidence="4 9" id="KW-0547">Nucleotide-binding</keyword>
<dbReference type="Pfam" id="PF00069">
    <property type="entry name" value="Pkinase"/>
    <property type="match status" value="1"/>
</dbReference>
<dbReference type="InterPro" id="IPR051131">
    <property type="entry name" value="NEK_Ser/Thr_kinase_NIMA"/>
</dbReference>
<evidence type="ECO:0000259" key="11">
    <source>
        <dbReference type="PROSITE" id="PS50011"/>
    </source>
</evidence>
<evidence type="ECO:0000256" key="1">
    <source>
        <dbReference type="ARBA" id="ARBA00012513"/>
    </source>
</evidence>
<dbReference type="PANTHER" id="PTHR44899">
    <property type="entry name" value="CAMK FAMILY PROTEIN KINASE"/>
    <property type="match status" value="1"/>
</dbReference>
<comment type="catalytic activity">
    <reaction evidence="7">
        <text>L-threonyl-[protein] + ATP = O-phospho-L-threonyl-[protein] + ADP + H(+)</text>
        <dbReference type="Rhea" id="RHEA:46608"/>
        <dbReference type="Rhea" id="RHEA-COMP:11060"/>
        <dbReference type="Rhea" id="RHEA-COMP:11605"/>
        <dbReference type="ChEBI" id="CHEBI:15378"/>
        <dbReference type="ChEBI" id="CHEBI:30013"/>
        <dbReference type="ChEBI" id="CHEBI:30616"/>
        <dbReference type="ChEBI" id="CHEBI:61977"/>
        <dbReference type="ChEBI" id="CHEBI:456216"/>
        <dbReference type="EC" id="2.7.11.1"/>
    </reaction>
</comment>
<keyword evidence="5 12" id="KW-0418">Kinase</keyword>
<keyword evidence="13" id="KW-1185">Reference proteome</keyword>
<evidence type="ECO:0000313" key="12">
    <source>
        <dbReference type="EMBL" id="CUF22180.1"/>
    </source>
</evidence>
<keyword evidence="2" id="KW-0723">Serine/threonine-protein kinase</keyword>
<dbReference type="InterPro" id="IPR017441">
    <property type="entry name" value="Protein_kinase_ATP_BS"/>
</dbReference>
<sequence length="504" mass="55691">MSELSSWCQCFPDLLIPEPAPNQMQPSVDVLGASPTQPDDKYYVRRVVGTGATGTALIGRRVRDGLPVIAKVVDLGELDATQRDRTNSEIDCLSRCQHSMIIQYLAHYLVDTRLLVVMELADAGDLGFQIKHRREAKAYFLEQEVALMLTQILIAVDYIHNQNILHRDLKPANVFVKTNGLVKIGDFGLSRIFEETVSKNVAQSVVGTPYYLAPEVWGREKYGKKVDMFSVGVLWYEMLTLQRPFKGSSVTSVMQAITNGTYAPLPDHISDNSRLLVAKLLAAKPEERFSVVEVFESPLMDHALRIFSSSIVNNLPATEAARQHVQRDALFLRAQVKAHLEAKYPVVAPSPARIKELAFSSPMVHLEDGKKWKHRALALTDNGLILVGKSVEALVTPKTTSPSPSPTASNGAAAASSSTSTTLGSMRCIPINDVLHVNDVPACFAEGRPNVFAIVLRSTDEALWFYSAIDESLNVEWKKRLGEACGRTLKPLELLKSDEEARKQ</sequence>
<organism evidence="12 13">
    <name type="scientific">Bodo saltans</name>
    <name type="common">Flagellated protozoan</name>
    <dbReference type="NCBI Taxonomy" id="75058"/>
    <lineage>
        <taxon>Eukaryota</taxon>
        <taxon>Discoba</taxon>
        <taxon>Euglenozoa</taxon>
        <taxon>Kinetoplastea</taxon>
        <taxon>Metakinetoplastina</taxon>
        <taxon>Eubodonida</taxon>
        <taxon>Bodonidae</taxon>
        <taxon>Bodo</taxon>
    </lineage>
</organism>
<reference evidence="13" key="1">
    <citation type="submission" date="2015-09" db="EMBL/GenBank/DDBJ databases">
        <authorList>
            <consortium name="Pathogen Informatics"/>
        </authorList>
    </citation>
    <scope>NUCLEOTIDE SEQUENCE [LARGE SCALE GENOMIC DNA]</scope>
    <source>
        <strain evidence="13">Lake Konstanz</strain>
    </source>
</reference>
<dbReference type="Proteomes" id="UP000051952">
    <property type="component" value="Unassembled WGS sequence"/>
</dbReference>
<protein>
    <recommendedName>
        <fullName evidence="1">non-specific serine/threonine protein kinase</fullName>
        <ecNumber evidence="1">2.7.11.1</ecNumber>
    </recommendedName>
</protein>
<evidence type="ECO:0000256" key="10">
    <source>
        <dbReference type="SAM" id="MobiDB-lite"/>
    </source>
</evidence>